<organism evidence="1 2">
    <name type="scientific">Candidatus Kerfeldbacteria bacterium CG15_BIG_FIL_POST_REV_8_21_14_020_45_12</name>
    <dbReference type="NCBI Taxonomy" id="2014247"/>
    <lineage>
        <taxon>Bacteria</taxon>
        <taxon>Candidatus Kerfeldiibacteriota</taxon>
    </lineage>
</organism>
<reference evidence="1 2" key="1">
    <citation type="submission" date="2017-09" db="EMBL/GenBank/DDBJ databases">
        <title>Depth-based differentiation of microbial function through sediment-hosted aquifers and enrichment of novel symbionts in the deep terrestrial subsurface.</title>
        <authorList>
            <person name="Probst A.J."/>
            <person name="Ladd B."/>
            <person name="Jarett J.K."/>
            <person name="Geller-Mcgrath D.E."/>
            <person name="Sieber C.M."/>
            <person name="Emerson J.B."/>
            <person name="Anantharaman K."/>
            <person name="Thomas B.C."/>
            <person name="Malmstrom R."/>
            <person name="Stieglmeier M."/>
            <person name="Klingl A."/>
            <person name="Woyke T."/>
            <person name="Ryan C.M."/>
            <person name="Banfield J.F."/>
        </authorList>
    </citation>
    <scope>NUCLEOTIDE SEQUENCE [LARGE SCALE GENOMIC DNA]</scope>
    <source>
        <strain evidence="1">CG15_BIG_FIL_POST_REV_8_21_14_020_45_12</strain>
    </source>
</reference>
<dbReference type="EMBL" id="PFGC01000035">
    <property type="protein sequence ID" value="PIW36955.1"/>
    <property type="molecule type" value="Genomic_DNA"/>
</dbReference>
<comment type="caution">
    <text evidence="1">The sequence shown here is derived from an EMBL/GenBank/DDBJ whole genome shotgun (WGS) entry which is preliminary data.</text>
</comment>
<accession>A0A2M7H3Z8</accession>
<name>A0A2M7H3Z8_9BACT</name>
<dbReference type="SUPFAM" id="SSF82171">
    <property type="entry name" value="DPP6 N-terminal domain-like"/>
    <property type="match status" value="1"/>
</dbReference>
<sequence>MGFGCQVGLVDDSADFIKQAEPIYTATTDDILWLTDDALVIDRLIDGTLVEQRRFGAADPMVAVWGDERDKLFWVEPRQPNSILPESDTATGYVIRSLDLLTGETTDLYRTREHISDLRPSSQSHLLAFQEGEDLFVVSTTTGQIERVVERVKSYEWAPQVLEMIVQTEDDWMFVDINSAGGVTELKQLVPHERILGATYVDRRQLLAAIVGEEDGLRGVQLVTLSLTNDSVTPLEFLRSLDELSKADLTESTKDDDLRPPGLPTDPSYRLWLSPTSQLVLMDQFNVLNNEHQQFLYHREHRRRRPIKLSGELLAWRRDDDMILALPAETANDWTLESFSVTSGERVVIGSRRQPISPLSIYSL</sequence>
<dbReference type="AlphaFoldDB" id="A0A2M7H3Z8"/>
<evidence type="ECO:0000313" key="2">
    <source>
        <dbReference type="Proteomes" id="UP000230292"/>
    </source>
</evidence>
<gene>
    <name evidence="1" type="ORF">COW24_02675</name>
</gene>
<evidence type="ECO:0000313" key="1">
    <source>
        <dbReference type="EMBL" id="PIW36955.1"/>
    </source>
</evidence>
<proteinExistence type="predicted"/>
<protein>
    <submittedName>
        <fullName evidence="1">Uncharacterized protein</fullName>
    </submittedName>
</protein>
<dbReference type="Proteomes" id="UP000230292">
    <property type="component" value="Unassembled WGS sequence"/>
</dbReference>